<protein>
    <submittedName>
        <fullName evidence="2">Uncharacterized protein</fullName>
    </submittedName>
</protein>
<proteinExistence type="predicted"/>
<feature type="region of interest" description="Disordered" evidence="1">
    <location>
        <begin position="35"/>
        <end position="76"/>
    </location>
</feature>
<accession>A0A377XRV8</accession>
<dbReference type="AlphaFoldDB" id="A0A377XRV8"/>
<evidence type="ECO:0000313" key="2">
    <source>
        <dbReference type="EMBL" id="STT86319.1"/>
    </source>
</evidence>
<feature type="compositionally biased region" description="Basic and acidic residues" evidence="1">
    <location>
        <begin position="35"/>
        <end position="46"/>
    </location>
</feature>
<organism evidence="2 3">
    <name type="scientific">Klebsiella pneumoniae</name>
    <dbReference type="NCBI Taxonomy" id="573"/>
    <lineage>
        <taxon>Bacteria</taxon>
        <taxon>Pseudomonadati</taxon>
        <taxon>Pseudomonadota</taxon>
        <taxon>Gammaproteobacteria</taxon>
        <taxon>Enterobacterales</taxon>
        <taxon>Enterobacteriaceae</taxon>
        <taxon>Klebsiella/Raoultella group</taxon>
        <taxon>Klebsiella</taxon>
        <taxon>Klebsiella pneumoniae complex</taxon>
    </lineage>
</organism>
<dbReference type="Proteomes" id="UP000254340">
    <property type="component" value="Unassembled WGS sequence"/>
</dbReference>
<gene>
    <name evidence="2" type="ORF">NCTC5047_07416</name>
</gene>
<name>A0A377XRV8_KLEPN</name>
<evidence type="ECO:0000313" key="3">
    <source>
        <dbReference type="Proteomes" id="UP000254340"/>
    </source>
</evidence>
<evidence type="ECO:0000256" key="1">
    <source>
        <dbReference type="SAM" id="MobiDB-lite"/>
    </source>
</evidence>
<dbReference type="EMBL" id="UGLH01000006">
    <property type="protein sequence ID" value="STT86319.1"/>
    <property type="molecule type" value="Genomic_DNA"/>
</dbReference>
<sequence length="76" mass="8516">MSQMIYKRGGDTLVWGLRAHVKVIEADELEAHQAEGWLDHPSKLFEPEPEPEPEPVAKKPRKNKAVTDADNADALI</sequence>
<reference evidence="2 3" key="1">
    <citation type="submission" date="2018-06" db="EMBL/GenBank/DDBJ databases">
        <authorList>
            <consortium name="Pathogen Informatics"/>
            <person name="Doyle S."/>
        </authorList>
    </citation>
    <scope>NUCLEOTIDE SEQUENCE [LARGE SCALE GENOMIC DNA]</scope>
    <source>
        <strain evidence="2 3">NCTC5047</strain>
    </source>
</reference>